<feature type="transmembrane region" description="Helical" evidence="1">
    <location>
        <begin position="98"/>
        <end position="120"/>
    </location>
</feature>
<evidence type="ECO:0000256" key="1">
    <source>
        <dbReference type="SAM" id="Phobius"/>
    </source>
</evidence>
<feature type="transmembrane region" description="Helical" evidence="1">
    <location>
        <begin position="34"/>
        <end position="54"/>
    </location>
</feature>
<comment type="caution">
    <text evidence="2">The sequence shown here is derived from an EMBL/GenBank/DDBJ whole genome shotgun (WGS) entry which is preliminary data.</text>
</comment>
<keyword evidence="1" id="KW-1133">Transmembrane helix</keyword>
<accession>A0A930UF47</accession>
<keyword evidence="3" id="KW-1185">Reference proteome</keyword>
<gene>
    <name evidence="2" type="ORF">ISN26_00775</name>
</gene>
<sequence>MTILDRIPLCQLAVLAVLAGLAFAIDPQAGWASLLAGLLILPEAFYALGARAALAGPAEGRVSRAIRVRGLKLLASLALMLAGLKALSTMAADGSAAALGFAWLGTLTALALVPLLAGGLRAARS</sequence>
<proteinExistence type="predicted"/>
<organism evidence="2 3">
    <name type="scientific">Candidatus Amphirhobacter heronislandensis</name>
    <dbReference type="NCBI Taxonomy" id="1732024"/>
    <lineage>
        <taxon>Bacteria</taxon>
        <taxon>Pseudomonadati</taxon>
        <taxon>Pseudomonadota</taxon>
        <taxon>Gammaproteobacteria</taxon>
        <taxon>Candidatus Tethybacterales</taxon>
        <taxon>Candidatus Tethybacteraceae</taxon>
        <taxon>Candidatus Amphirhobacter</taxon>
    </lineage>
</organism>
<keyword evidence="1" id="KW-0812">Transmembrane</keyword>
<evidence type="ECO:0000313" key="3">
    <source>
        <dbReference type="Proteomes" id="UP000604381"/>
    </source>
</evidence>
<dbReference type="EMBL" id="JADHEI010000009">
    <property type="protein sequence ID" value="MBF2734626.1"/>
    <property type="molecule type" value="Genomic_DNA"/>
</dbReference>
<evidence type="ECO:0000313" key="2">
    <source>
        <dbReference type="EMBL" id="MBF2734626.1"/>
    </source>
</evidence>
<dbReference type="AlphaFoldDB" id="A0A930UF47"/>
<feature type="transmembrane region" description="Helical" evidence="1">
    <location>
        <begin position="74"/>
        <end position="92"/>
    </location>
</feature>
<protein>
    <submittedName>
        <fullName evidence="2">Uncharacterized protein</fullName>
    </submittedName>
</protein>
<keyword evidence="1" id="KW-0472">Membrane</keyword>
<dbReference type="Proteomes" id="UP000604381">
    <property type="component" value="Unassembled WGS sequence"/>
</dbReference>
<reference evidence="2" key="1">
    <citation type="submission" date="2020-10" db="EMBL/GenBank/DDBJ databases">
        <title>An improved Amphimedon queenslandica hologenome assembly reveals how three proteobacterial symbionts can extend the metabolic phenotypic of their marine sponge host.</title>
        <authorList>
            <person name="Degnan B."/>
            <person name="Degnan S."/>
            <person name="Xiang X."/>
        </authorList>
    </citation>
    <scope>NUCLEOTIDE SEQUENCE</scope>
    <source>
        <strain evidence="2">AqS2</strain>
    </source>
</reference>
<name>A0A930UF47_9GAMM</name>